<feature type="transmembrane region" description="Helical" evidence="1">
    <location>
        <begin position="94"/>
        <end position="110"/>
    </location>
</feature>
<dbReference type="EMBL" id="AOIQ01000017">
    <property type="protein sequence ID" value="ELZ09409.1"/>
    <property type="molecule type" value="Genomic_DNA"/>
</dbReference>
<feature type="transmembrane region" description="Helical" evidence="1">
    <location>
        <begin position="122"/>
        <end position="140"/>
    </location>
</feature>
<sequence length="142" mass="15235">MAARNITFGGGTTNNQIDLIDVAALVVVPITWALMVGVFTWQINVFGGYDFTQSLWTIAGVSISPALLLTLGGEAWIIVTNILNSKTEHGQEEMAVIGTALALPLLYVFVPAVESLVNYHDMTQLAAVLYLSAASVFVSYRA</sequence>
<evidence type="ECO:0000313" key="3">
    <source>
        <dbReference type="Proteomes" id="UP000011560"/>
    </source>
</evidence>
<keyword evidence="3" id="KW-1185">Reference proteome</keyword>
<feature type="transmembrane region" description="Helical" evidence="1">
    <location>
        <begin position="20"/>
        <end position="43"/>
    </location>
</feature>
<dbReference type="InterPro" id="IPR058336">
    <property type="entry name" value="VP3-like_halobact-type"/>
</dbReference>
<keyword evidence="1" id="KW-0812">Transmembrane</keyword>
<keyword evidence="1" id="KW-1133">Transmembrane helix</keyword>
<evidence type="ECO:0000313" key="2">
    <source>
        <dbReference type="EMBL" id="ELZ09409.1"/>
    </source>
</evidence>
<dbReference type="STRING" id="1227490.C479_11335"/>
<proteinExistence type="predicted"/>
<accession>M0BID7</accession>
<dbReference type="AlphaFoldDB" id="M0BID7"/>
<dbReference type="Pfam" id="PF26064">
    <property type="entry name" value="DUF8023"/>
    <property type="match status" value="1"/>
</dbReference>
<feature type="transmembrane region" description="Helical" evidence="1">
    <location>
        <begin position="55"/>
        <end position="82"/>
    </location>
</feature>
<name>M0BID7_9EURY</name>
<protein>
    <submittedName>
        <fullName evidence="2">Uncharacterized protein</fullName>
    </submittedName>
</protein>
<comment type="caution">
    <text evidence="2">The sequence shown here is derived from an EMBL/GenBank/DDBJ whole genome shotgun (WGS) entry which is preliminary data.</text>
</comment>
<gene>
    <name evidence="2" type="ORF">C479_11335</name>
</gene>
<dbReference type="Proteomes" id="UP000011560">
    <property type="component" value="Unassembled WGS sequence"/>
</dbReference>
<organism evidence="2 3">
    <name type="scientific">Halovivax asiaticus JCM 14624</name>
    <dbReference type="NCBI Taxonomy" id="1227490"/>
    <lineage>
        <taxon>Archaea</taxon>
        <taxon>Methanobacteriati</taxon>
        <taxon>Methanobacteriota</taxon>
        <taxon>Stenosarchaea group</taxon>
        <taxon>Halobacteria</taxon>
        <taxon>Halobacteriales</taxon>
        <taxon>Natrialbaceae</taxon>
        <taxon>Halovivax</taxon>
    </lineage>
</organism>
<evidence type="ECO:0000256" key="1">
    <source>
        <dbReference type="SAM" id="Phobius"/>
    </source>
</evidence>
<dbReference type="RefSeq" id="WP_007702420.1">
    <property type="nucleotide sequence ID" value="NZ_AOIQ01000017.1"/>
</dbReference>
<keyword evidence="1" id="KW-0472">Membrane</keyword>
<dbReference type="OrthoDB" id="198071at2157"/>
<reference evidence="2 3" key="1">
    <citation type="journal article" date="2014" name="PLoS Genet.">
        <title>Phylogenetically driven sequencing of extremely halophilic archaea reveals strategies for static and dynamic osmo-response.</title>
        <authorList>
            <person name="Becker E.A."/>
            <person name="Seitzer P.M."/>
            <person name="Tritt A."/>
            <person name="Larsen D."/>
            <person name="Krusor M."/>
            <person name="Yao A.I."/>
            <person name="Wu D."/>
            <person name="Madern D."/>
            <person name="Eisen J.A."/>
            <person name="Darling A.E."/>
            <person name="Facciotti M.T."/>
        </authorList>
    </citation>
    <scope>NUCLEOTIDE SEQUENCE [LARGE SCALE GENOMIC DNA]</scope>
    <source>
        <strain evidence="2 3">JCM 14624</strain>
    </source>
</reference>